<evidence type="ECO:0000313" key="4">
    <source>
        <dbReference type="Proteomes" id="UP000515135"/>
    </source>
</evidence>
<dbReference type="Gene3D" id="3.40.50.300">
    <property type="entry name" value="P-loop containing nucleotide triphosphate hydrolases"/>
    <property type="match status" value="1"/>
</dbReference>
<dbReference type="GO" id="GO:0016787">
    <property type="term" value="F:hydrolase activity"/>
    <property type="evidence" value="ECO:0007669"/>
    <property type="project" value="UniProtKB-KW"/>
</dbReference>
<dbReference type="GO" id="GO:0043139">
    <property type="term" value="F:5'-3' DNA helicase activity"/>
    <property type="evidence" value="ECO:0007669"/>
    <property type="project" value="UniProtKB-EC"/>
</dbReference>
<dbReference type="GO" id="GO:0005524">
    <property type="term" value="F:ATP binding"/>
    <property type="evidence" value="ECO:0007669"/>
    <property type="project" value="UniProtKB-KW"/>
</dbReference>
<dbReference type="Pfam" id="PF05970">
    <property type="entry name" value="PIF1"/>
    <property type="match status" value="1"/>
</dbReference>
<dbReference type="RefSeq" id="XP_019647204.1">
    <property type="nucleotide sequence ID" value="XM_019791645.1"/>
</dbReference>
<dbReference type="EC" id="5.6.2.3" evidence="1"/>
<dbReference type="InterPro" id="IPR010285">
    <property type="entry name" value="DNA_helicase_pif1-like_DEAD"/>
</dbReference>
<dbReference type="PANTHER" id="PTHR47642:SF8">
    <property type="entry name" value="ATP-DEPENDENT DNA HELICASE"/>
    <property type="match status" value="1"/>
</dbReference>
<dbReference type="GO" id="GO:0000723">
    <property type="term" value="P:telomere maintenance"/>
    <property type="evidence" value="ECO:0007669"/>
    <property type="project" value="InterPro"/>
</dbReference>
<dbReference type="GeneID" id="109487641"/>
<name>A0A6P5ALZ4_BRABE</name>
<dbReference type="GO" id="GO:0006281">
    <property type="term" value="P:DNA repair"/>
    <property type="evidence" value="ECO:0007669"/>
    <property type="project" value="UniProtKB-KW"/>
</dbReference>
<keyword evidence="1" id="KW-0067">ATP-binding</keyword>
<accession>A0A6P5ALZ4</accession>
<dbReference type="AlphaFoldDB" id="A0A6P5ALZ4"/>
<reference evidence="5" key="1">
    <citation type="submission" date="2025-08" db="UniProtKB">
        <authorList>
            <consortium name="RefSeq"/>
        </authorList>
    </citation>
    <scope>IDENTIFICATION</scope>
    <source>
        <tissue evidence="5">Gonad</tissue>
    </source>
</reference>
<evidence type="ECO:0000313" key="5">
    <source>
        <dbReference type="RefSeq" id="XP_019647204.1"/>
    </source>
</evidence>
<sequence>MLNINIKVINTITPDWPVDVHPLLQRSQNTITIGQIGELHYVALQDAGVVDSETESENEEDEEDTVAFQETSKLRGLPYDTLLQEEQVPNGDNIYSVAPGENQTPCAFFTDDRFEELANPSKYPYGRGGLGEKRQKGITPRKYFNLRLLHKDGRFAKDIEYLLAAQYSVEAKQIKDSIQINLRQTRGHTFQNRKINAGLMKNLDNVQAMLRTDNAFKFLTNVRGSPPYWNKALLDLLAYVRQLGIPTWFLTLSAADMQWPEVIQSIAHQYGRNLTADDIQNMTWQEKSKWLRCNPVTAARQFHHRLTLFFSEFIGGKANPIGQLQDYMIRIEFQARGSPHAHTILWMKDAPKLGVNSDSDVVNFINKHQTCAIPGEEEEDLRHLVLSLQKHVHSQTCRRSGSCRFRFPHPPSCLTMIARPSEADPLVVKRDLKVKEEVFRKVRTVMEDKNTPEDISLEQLLQRAKVGPDVYQQALKLTKSGEQIVLQRHPSERFINQYNPSILQTWRANMDLQFILDAYSCIMYITSYMLKGERAMSEVLKKVLEESRGDDLKSTLRKVGSAFLNNREVSAQEAVYRLLSLPLKRASRKVVFVNTAPKDKRVSMLKPRSVLDAMDDEDDNIFCTSPLDRYVCRPNVLEKMSLAEFSATYTTGGSYLPDDHIPDVLDGRDENGAADNEGSNQDDMYPAVITLQNNLGTMRKRKKHCIIRFHKERKDGEDKYGNLLMLYLPWRNEEVDIKANFPSFKEHYEHVIDTIRANEAMFSINADAVNAAYDDLRQNGPPEDMWDSVAPNVEFQQAEQQDEGITVETEVFQEDQCGNIDLAPHSTPSPRTAAFGINGMTLHSALSLSCGLNRGKDYQPLSSDRLNTLRSRLGKLKLLIVDEVSMVGADLLYHIHRRLQDICGSPDPDSRFGGVSILAVGDLFQLQPVGQNHVFGLPSDSYAKLHGSLWEENFHMMELTESMRQKEDQNFANLLMRVRTASCTEDDIHLLKSRVISRTDPSYPSEALHVFKTNREVDEHNAKHLTTLSSKVFDIKAIDSKKDLLTGFTNVNMSTKPSDTGGLREVVSVAVGARVMVTVNIDVADGLVNGTFATVVGIDSTGPDVHTILVKFDSDRVGKQAITDSQYKQAYPGAVPIKRQTVQFFAEQTEWEEEAES</sequence>
<feature type="domain" description="Helitron helicase-like" evidence="3">
    <location>
        <begin position="144"/>
        <end position="345"/>
    </location>
</feature>
<keyword evidence="1" id="KW-0347">Helicase</keyword>
<gene>
    <name evidence="5" type="primary">LOC109487641</name>
</gene>
<evidence type="ECO:0000259" key="3">
    <source>
        <dbReference type="Pfam" id="PF14214"/>
    </source>
</evidence>
<dbReference type="InterPro" id="IPR025476">
    <property type="entry name" value="Helitron_helicase-like"/>
</dbReference>
<dbReference type="Proteomes" id="UP000515135">
    <property type="component" value="Unplaced"/>
</dbReference>
<keyword evidence="1" id="KW-0234">DNA repair</keyword>
<dbReference type="InterPro" id="IPR027417">
    <property type="entry name" value="P-loop_NTPase"/>
</dbReference>
<dbReference type="InterPro" id="IPR051055">
    <property type="entry name" value="PIF1_helicase"/>
</dbReference>
<keyword evidence="4" id="KW-1185">Reference proteome</keyword>
<evidence type="ECO:0000256" key="1">
    <source>
        <dbReference type="RuleBase" id="RU363044"/>
    </source>
</evidence>
<comment type="catalytic activity">
    <reaction evidence="1">
        <text>ATP + H2O = ADP + phosphate + H(+)</text>
        <dbReference type="Rhea" id="RHEA:13065"/>
        <dbReference type="ChEBI" id="CHEBI:15377"/>
        <dbReference type="ChEBI" id="CHEBI:15378"/>
        <dbReference type="ChEBI" id="CHEBI:30616"/>
        <dbReference type="ChEBI" id="CHEBI:43474"/>
        <dbReference type="ChEBI" id="CHEBI:456216"/>
        <dbReference type="EC" id="5.6.2.3"/>
    </reaction>
</comment>
<protein>
    <recommendedName>
        <fullName evidence="1">ATP-dependent DNA helicase</fullName>
        <ecNumber evidence="1">5.6.2.3</ecNumber>
    </recommendedName>
</protein>
<dbReference type="KEGG" id="bbel:109487641"/>
<evidence type="ECO:0000259" key="2">
    <source>
        <dbReference type="Pfam" id="PF05970"/>
    </source>
</evidence>
<dbReference type="OrthoDB" id="8196283at2759"/>
<organism evidence="4 5">
    <name type="scientific">Branchiostoma belcheri</name>
    <name type="common">Amphioxus</name>
    <dbReference type="NCBI Taxonomy" id="7741"/>
    <lineage>
        <taxon>Eukaryota</taxon>
        <taxon>Metazoa</taxon>
        <taxon>Chordata</taxon>
        <taxon>Cephalochordata</taxon>
        <taxon>Leptocardii</taxon>
        <taxon>Amphioxiformes</taxon>
        <taxon>Branchiostomatidae</taxon>
        <taxon>Branchiostoma</taxon>
    </lineage>
</organism>
<dbReference type="GO" id="GO:0006310">
    <property type="term" value="P:DNA recombination"/>
    <property type="evidence" value="ECO:0007669"/>
    <property type="project" value="UniProtKB-KW"/>
</dbReference>
<proteinExistence type="inferred from homology"/>
<dbReference type="SUPFAM" id="SSF52540">
    <property type="entry name" value="P-loop containing nucleoside triphosphate hydrolases"/>
    <property type="match status" value="1"/>
</dbReference>
<keyword evidence="1" id="KW-0227">DNA damage</keyword>
<keyword evidence="1" id="KW-0378">Hydrolase</keyword>
<comment type="similarity">
    <text evidence="1">Belongs to the helicase family.</text>
</comment>
<keyword evidence="1" id="KW-0233">DNA recombination</keyword>
<dbReference type="PANTHER" id="PTHR47642">
    <property type="entry name" value="ATP-DEPENDENT DNA HELICASE"/>
    <property type="match status" value="1"/>
</dbReference>
<dbReference type="Pfam" id="PF14214">
    <property type="entry name" value="Helitron_like_N"/>
    <property type="match status" value="1"/>
</dbReference>
<keyword evidence="1" id="KW-0547">Nucleotide-binding</keyword>
<feature type="domain" description="DNA helicase Pif1-like DEAD-box helicase" evidence="2">
    <location>
        <begin position="832"/>
        <end position="985"/>
    </location>
</feature>
<comment type="cofactor">
    <cofactor evidence="1">
        <name>Mg(2+)</name>
        <dbReference type="ChEBI" id="CHEBI:18420"/>
    </cofactor>
</comment>